<accession>A0A6B0SNA2</accession>
<dbReference type="AlphaFoldDB" id="A0A6B0SNA2"/>
<gene>
    <name evidence="2" type="ORF">GRX01_00525</name>
</gene>
<organism evidence="2 3">
    <name type="scientific">Halobaculum saliterrae</name>
    <dbReference type="NCBI Taxonomy" id="2073113"/>
    <lineage>
        <taxon>Archaea</taxon>
        <taxon>Methanobacteriati</taxon>
        <taxon>Methanobacteriota</taxon>
        <taxon>Stenosarchaea group</taxon>
        <taxon>Halobacteria</taxon>
        <taxon>Halobacteriales</taxon>
        <taxon>Haloferacaceae</taxon>
        <taxon>Halobaculum</taxon>
    </lineage>
</organism>
<keyword evidence="1" id="KW-1133">Transmembrane helix</keyword>
<dbReference type="RefSeq" id="WP_159662349.1">
    <property type="nucleotide sequence ID" value="NZ_WUUS01000001.1"/>
</dbReference>
<protein>
    <submittedName>
        <fullName evidence="2">Uncharacterized protein</fullName>
    </submittedName>
</protein>
<keyword evidence="1" id="KW-0812">Transmembrane</keyword>
<evidence type="ECO:0000313" key="3">
    <source>
        <dbReference type="Proteomes" id="UP000437065"/>
    </source>
</evidence>
<evidence type="ECO:0000256" key="1">
    <source>
        <dbReference type="SAM" id="Phobius"/>
    </source>
</evidence>
<sequence length="79" mass="8021">MRRPPEEDDARAEPVGPASRQVLAVAVVFAALGGALVRFATVEPSPGVVWAALSVVVVAAAVALFGGDAVRTALGVLER</sequence>
<proteinExistence type="predicted"/>
<dbReference type="EMBL" id="WUUS01000001">
    <property type="protein sequence ID" value="MXR39847.1"/>
    <property type="molecule type" value="Genomic_DNA"/>
</dbReference>
<evidence type="ECO:0000313" key="2">
    <source>
        <dbReference type="EMBL" id="MXR39847.1"/>
    </source>
</evidence>
<keyword evidence="3" id="KW-1185">Reference proteome</keyword>
<reference evidence="2 3" key="1">
    <citation type="submission" date="2019-12" db="EMBL/GenBank/DDBJ databases">
        <title>Isolation and characterization of three novel carbon monoxide-oxidizing members of Halobacteria from salione crusts and soils.</title>
        <authorList>
            <person name="Myers M.R."/>
            <person name="King G.M."/>
        </authorList>
    </citation>
    <scope>NUCLEOTIDE SEQUENCE [LARGE SCALE GENOMIC DNA]</scope>
    <source>
        <strain evidence="2 3">WSA2</strain>
    </source>
</reference>
<feature type="transmembrane region" description="Helical" evidence="1">
    <location>
        <begin position="21"/>
        <end position="41"/>
    </location>
</feature>
<feature type="transmembrane region" description="Helical" evidence="1">
    <location>
        <begin position="47"/>
        <end position="70"/>
    </location>
</feature>
<dbReference type="Proteomes" id="UP000437065">
    <property type="component" value="Unassembled WGS sequence"/>
</dbReference>
<name>A0A6B0SNA2_9EURY</name>
<comment type="caution">
    <text evidence="2">The sequence shown here is derived from an EMBL/GenBank/DDBJ whole genome shotgun (WGS) entry which is preliminary data.</text>
</comment>
<keyword evidence="1" id="KW-0472">Membrane</keyword>